<dbReference type="RefSeq" id="WP_099277661.1">
    <property type="nucleotide sequence ID" value="NZ_KZ304962.1"/>
</dbReference>
<dbReference type="OrthoDB" id="9815825at2"/>
<reference evidence="1 2" key="1">
    <citation type="submission" date="2017-08" db="EMBL/GenBank/DDBJ databases">
        <title>Draft Genome Sequence of Loktanella cinnabarina Strain XM1, Isolated from Coastal Surface Water.</title>
        <authorList>
            <person name="Ma R."/>
            <person name="Wang J."/>
            <person name="Wang Q."/>
            <person name="Ma Z."/>
            <person name="Li J."/>
            <person name="Chen L."/>
        </authorList>
    </citation>
    <scope>NUCLEOTIDE SEQUENCE [LARGE SCALE GENOMIC DNA]</scope>
    <source>
        <strain evidence="1 2">XM1</strain>
    </source>
</reference>
<dbReference type="AlphaFoldDB" id="A0A2G1MET9"/>
<dbReference type="EMBL" id="NQWH01000017">
    <property type="protein sequence ID" value="PHP27251.1"/>
    <property type="molecule type" value="Genomic_DNA"/>
</dbReference>
<keyword evidence="2" id="KW-1185">Reference proteome</keyword>
<gene>
    <name evidence="1" type="ORF">CJ301_12135</name>
</gene>
<accession>A0A2G1MET9</accession>
<name>A0A2G1MET9_9RHOB</name>
<evidence type="ECO:0000313" key="2">
    <source>
        <dbReference type="Proteomes" id="UP000221860"/>
    </source>
</evidence>
<protein>
    <submittedName>
        <fullName evidence="1">Uncharacterized protein</fullName>
    </submittedName>
</protein>
<evidence type="ECO:0000313" key="1">
    <source>
        <dbReference type="EMBL" id="PHP27251.1"/>
    </source>
</evidence>
<comment type="caution">
    <text evidence="1">The sequence shown here is derived from an EMBL/GenBank/DDBJ whole genome shotgun (WGS) entry which is preliminary data.</text>
</comment>
<dbReference type="Proteomes" id="UP000221860">
    <property type="component" value="Unassembled WGS sequence"/>
</dbReference>
<proteinExistence type="predicted"/>
<sequence length="72" mass="7332">MSRIPAGHPEGYLEAFATFHAEAADAIRAVQAGGDRDTAQALLPGIGDGMAGMGFIAACVASSRADAAWTRL</sequence>
<organism evidence="1 2">
    <name type="scientific">Limimaricola cinnabarinus</name>
    <dbReference type="NCBI Taxonomy" id="1125964"/>
    <lineage>
        <taxon>Bacteria</taxon>
        <taxon>Pseudomonadati</taxon>
        <taxon>Pseudomonadota</taxon>
        <taxon>Alphaproteobacteria</taxon>
        <taxon>Rhodobacterales</taxon>
        <taxon>Paracoccaceae</taxon>
        <taxon>Limimaricola</taxon>
    </lineage>
</organism>